<comment type="caution">
    <text evidence="13">The sequence shown here is derived from an EMBL/GenBank/DDBJ whole genome shotgun (WGS) entry which is preliminary data.</text>
</comment>
<dbReference type="Proteomes" id="UP001500021">
    <property type="component" value="Unassembled WGS sequence"/>
</dbReference>
<protein>
    <recommendedName>
        <fullName evidence="4">Outer-membrane lipoprotein LolB</fullName>
    </recommendedName>
</protein>
<evidence type="ECO:0000256" key="5">
    <source>
        <dbReference type="ARBA" id="ARBA00022448"/>
    </source>
</evidence>
<keyword evidence="11" id="KW-0998">Cell outer membrane</keyword>
<evidence type="ECO:0000256" key="12">
    <source>
        <dbReference type="ARBA" id="ARBA00023288"/>
    </source>
</evidence>
<dbReference type="Gene3D" id="2.50.20.10">
    <property type="entry name" value="Lipoprotein localisation LolA/LolB/LppX"/>
    <property type="match status" value="1"/>
</dbReference>
<keyword evidence="6" id="KW-0732">Signal</keyword>
<evidence type="ECO:0000256" key="8">
    <source>
        <dbReference type="ARBA" id="ARBA00023136"/>
    </source>
</evidence>
<dbReference type="InterPro" id="IPR029046">
    <property type="entry name" value="LolA/LolB/LppX"/>
</dbReference>
<dbReference type="InterPro" id="IPR004565">
    <property type="entry name" value="OM_lipoprot_LolB"/>
</dbReference>
<dbReference type="RefSeq" id="WP_343816884.1">
    <property type="nucleotide sequence ID" value="NZ_BAAAFA010000005.1"/>
</dbReference>
<dbReference type="EMBL" id="BAAAFA010000005">
    <property type="protein sequence ID" value="GAA0816444.1"/>
    <property type="molecule type" value="Genomic_DNA"/>
</dbReference>
<evidence type="ECO:0000256" key="3">
    <source>
        <dbReference type="ARBA" id="ARBA00011245"/>
    </source>
</evidence>
<keyword evidence="7" id="KW-0653">Protein transport</keyword>
<keyword evidence="8" id="KW-0472">Membrane</keyword>
<proteinExistence type="inferred from homology"/>
<evidence type="ECO:0000256" key="9">
    <source>
        <dbReference type="ARBA" id="ARBA00023139"/>
    </source>
</evidence>
<organism evidence="13 14">
    <name type="scientific">Colwellia asteriadis</name>
    <dbReference type="NCBI Taxonomy" id="517723"/>
    <lineage>
        <taxon>Bacteria</taxon>
        <taxon>Pseudomonadati</taxon>
        <taxon>Pseudomonadota</taxon>
        <taxon>Gammaproteobacteria</taxon>
        <taxon>Alteromonadales</taxon>
        <taxon>Colwelliaceae</taxon>
        <taxon>Colwellia</taxon>
    </lineage>
</organism>
<keyword evidence="5" id="KW-0813">Transport</keyword>
<keyword evidence="10" id="KW-0143">Chaperone</keyword>
<gene>
    <name evidence="13" type="primary">lolB</name>
    <name evidence="13" type="ORF">GCM10009111_16220</name>
</gene>
<evidence type="ECO:0000256" key="10">
    <source>
        <dbReference type="ARBA" id="ARBA00023186"/>
    </source>
</evidence>
<evidence type="ECO:0000313" key="14">
    <source>
        <dbReference type="Proteomes" id="UP001500021"/>
    </source>
</evidence>
<evidence type="ECO:0000256" key="4">
    <source>
        <dbReference type="ARBA" id="ARBA00016202"/>
    </source>
</evidence>
<comment type="similarity">
    <text evidence="2">Belongs to the LolB family.</text>
</comment>
<accession>A0ABN1L707</accession>
<reference evidence="13 14" key="1">
    <citation type="journal article" date="2019" name="Int. J. Syst. Evol. Microbiol.">
        <title>The Global Catalogue of Microorganisms (GCM) 10K type strain sequencing project: providing services to taxonomists for standard genome sequencing and annotation.</title>
        <authorList>
            <consortium name="The Broad Institute Genomics Platform"/>
            <consortium name="The Broad Institute Genome Sequencing Center for Infectious Disease"/>
            <person name="Wu L."/>
            <person name="Ma J."/>
        </authorList>
    </citation>
    <scope>NUCLEOTIDE SEQUENCE [LARGE SCALE GENOMIC DNA]</scope>
    <source>
        <strain evidence="13 14">JCM 15608</strain>
    </source>
</reference>
<dbReference type="SUPFAM" id="SSF89392">
    <property type="entry name" value="Prokaryotic lipoproteins and lipoprotein localization factors"/>
    <property type="match status" value="1"/>
</dbReference>
<comment type="subunit">
    <text evidence="3">Monomer.</text>
</comment>
<evidence type="ECO:0000256" key="11">
    <source>
        <dbReference type="ARBA" id="ARBA00023237"/>
    </source>
</evidence>
<sequence>MGFSLATLQRSHSLIRNSFLLPALLLLSLSGCSTLTDKSEPSSQATSVYNSATDRTLLLTQVTQWQISGKIAFIEKDERNSATLSWQVNEDNRTQALNLTSYLGINVLQLTSKEGLHALTFDGKTYYDTNLQLLIYSLTGLTLPIVALNSWVKGLPYQENDIINYDNATQLPSKLTSTYDQSLWEISYGSYKKFGNHLLATKLTIIKGDLLIKLSIKDWQLNTEQSQRP</sequence>
<keyword evidence="9" id="KW-0564">Palmitate</keyword>
<evidence type="ECO:0000256" key="7">
    <source>
        <dbReference type="ARBA" id="ARBA00022927"/>
    </source>
</evidence>
<keyword evidence="14" id="KW-1185">Reference proteome</keyword>
<dbReference type="NCBIfam" id="TIGR00548">
    <property type="entry name" value="lolB"/>
    <property type="match status" value="1"/>
</dbReference>
<comment type="subcellular location">
    <subcellularLocation>
        <location evidence="1">Cell outer membrane</location>
        <topology evidence="1">Lipid-anchor</topology>
    </subcellularLocation>
</comment>
<evidence type="ECO:0000256" key="6">
    <source>
        <dbReference type="ARBA" id="ARBA00022729"/>
    </source>
</evidence>
<keyword evidence="12 13" id="KW-0449">Lipoprotein</keyword>
<dbReference type="Pfam" id="PF03550">
    <property type="entry name" value="LolB"/>
    <property type="match status" value="1"/>
</dbReference>
<evidence type="ECO:0000256" key="1">
    <source>
        <dbReference type="ARBA" id="ARBA00004459"/>
    </source>
</evidence>
<evidence type="ECO:0000313" key="13">
    <source>
        <dbReference type="EMBL" id="GAA0816444.1"/>
    </source>
</evidence>
<name>A0ABN1L707_9GAMM</name>
<dbReference type="CDD" id="cd16326">
    <property type="entry name" value="LolB"/>
    <property type="match status" value="1"/>
</dbReference>
<evidence type="ECO:0000256" key="2">
    <source>
        <dbReference type="ARBA" id="ARBA00009696"/>
    </source>
</evidence>